<keyword evidence="2" id="KW-0812">Transmembrane</keyword>
<keyword evidence="2" id="KW-1133">Transmembrane helix</keyword>
<feature type="transmembrane region" description="Helical" evidence="2">
    <location>
        <begin position="29"/>
        <end position="48"/>
    </location>
</feature>
<feature type="region of interest" description="Disordered" evidence="1">
    <location>
        <begin position="1"/>
        <end position="22"/>
    </location>
</feature>
<name>A0ABN2EIT3_9ACTN</name>
<dbReference type="InterPro" id="IPR009045">
    <property type="entry name" value="Zn_M74/Hedgehog-like"/>
</dbReference>
<dbReference type="SUPFAM" id="SSF55166">
    <property type="entry name" value="Hedgehog/DD-peptidase"/>
    <property type="match status" value="1"/>
</dbReference>
<dbReference type="InterPro" id="IPR052179">
    <property type="entry name" value="DD-CPase-like"/>
</dbReference>
<keyword evidence="2" id="KW-0472">Membrane</keyword>
<gene>
    <name evidence="4" type="ORF">GCM10009804_73120</name>
</gene>
<organism evidence="4 5">
    <name type="scientific">Kribbella hippodromi</name>
    <dbReference type="NCBI Taxonomy" id="434347"/>
    <lineage>
        <taxon>Bacteria</taxon>
        <taxon>Bacillati</taxon>
        <taxon>Actinomycetota</taxon>
        <taxon>Actinomycetes</taxon>
        <taxon>Propionibacteriales</taxon>
        <taxon>Kribbellaceae</taxon>
        <taxon>Kribbella</taxon>
    </lineage>
</organism>
<evidence type="ECO:0000256" key="2">
    <source>
        <dbReference type="SAM" id="Phobius"/>
    </source>
</evidence>
<dbReference type="Gene3D" id="3.30.1380.10">
    <property type="match status" value="1"/>
</dbReference>
<accession>A0ABN2EIT3</accession>
<protein>
    <recommendedName>
        <fullName evidence="3">D-alanyl-D-alanine carboxypeptidase-like core domain-containing protein</fullName>
    </recommendedName>
</protein>
<comment type="caution">
    <text evidence="4">The sequence shown here is derived from an EMBL/GenBank/DDBJ whole genome shotgun (WGS) entry which is preliminary data.</text>
</comment>
<dbReference type="InterPro" id="IPR003709">
    <property type="entry name" value="VanY-like_core_dom"/>
</dbReference>
<dbReference type="CDD" id="cd14846">
    <property type="entry name" value="Peptidase_M15_like"/>
    <property type="match status" value="1"/>
</dbReference>
<feature type="domain" description="D-alanyl-D-alanine carboxypeptidase-like core" evidence="3">
    <location>
        <begin position="131"/>
        <end position="231"/>
    </location>
</feature>
<evidence type="ECO:0000313" key="5">
    <source>
        <dbReference type="Proteomes" id="UP001501705"/>
    </source>
</evidence>
<sequence length="253" mass="27696">MRRRYQSERLYPMSNPLPPRRSGLARTRLLSVIGVVGVGLVGGSLLMWHAQLGEFFGLAADKEPVVSTVSAPAVGAPLASTPATTAPEPTRKPTRTPSTSPKTTATTGKPERTETTTTDKPAVREESIQGLSPKLRSRLKKAIAAADRDGVTIRITSARRSTTKQQRLFDEALQQYGSYKLATRWVLPPKYSAHVQGKAVDIGPAAAMTWLNQNGWRYGVCRRYDNEPWHFEALTAPGKKCPPREPHAVAKTD</sequence>
<keyword evidence="5" id="KW-1185">Reference proteome</keyword>
<dbReference type="Proteomes" id="UP001501705">
    <property type="component" value="Unassembled WGS sequence"/>
</dbReference>
<evidence type="ECO:0000256" key="1">
    <source>
        <dbReference type="SAM" id="MobiDB-lite"/>
    </source>
</evidence>
<feature type="compositionally biased region" description="Low complexity" evidence="1">
    <location>
        <begin position="76"/>
        <end position="88"/>
    </location>
</feature>
<feature type="compositionally biased region" description="Low complexity" evidence="1">
    <location>
        <begin position="95"/>
        <end position="108"/>
    </location>
</feature>
<dbReference type="Pfam" id="PF02557">
    <property type="entry name" value="VanY"/>
    <property type="match status" value="1"/>
</dbReference>
<reference evidence="4 5" key="1">
    <citation type="journal article" date="2019" name="Int. J. Syst. Evol. Microbiol.">
        <title>The Global Catalogue of Microorganisms (GCM) 10K type strain sequencing project: providing services to taxonomists for standard genome sequencing and annotation.</title>
        <authorList>
            <consortium name="The Broad Institute Genomics Platform"/>
            <consortium name="The Broad Institute Genome Sequencing Center for Infectious Disease"/>
            <person name="Wu L."/>
            <person name="Ma J."/>
        </authorList>
    </citation>
    <scope>NUCLEOTIDE SEQUENCE [LARGE SCALE GENOMIC DNA]</scope>
    <source>
        <strain evidence="4 5">JCM 15572</strain>
    </source>
</reference>
<dbReference type="PANTHER" id="PTHR34385:SF1">
    <property type="entry name" value="PEPTIDOGLYCAN L-ALANYL-D-GLUTAMATE ENDOPEPTIDASE CWLK"/>
    <property type="match status" value="1"/>
</dbReference>
<proteinExistence type="predicted"/>
<evidence type="ECO:0000313" key="4">
    <source>
        <dbReference type="EMBL" id="GAA1606408.1"/>
    </source>
</evidence>
<feature type="region of interest" description="Disordered" evidence="1">
    <location>
        <begin position="75"/>
        <end position="131"/>
    </location>
</feature>
<evidence type="ECO:0000259" key="3">
    <source>
        <dbReference type="Pfam" id="PF02557"/>
    </source>
</evidence>
<dbReference type="PANTHER" id="PTHR34385">
    <property type="entry name" value="D-ALANYL-D-ALANINE CARBOXYPEPTIDASE"/>
    <property type="match status" value="1"/>
</dbReference>
<dbReference type="EMBL" id="BAAAPH010000038">
    <property type="protein sequence ID" value="GAA1606408.1"/>
    <property type="molecule type" value="Genomic_DNA"/>
</dbReference>